<reference evidence="2" key="1">
    <citation type="journal article" date="2014" name="Front. Microbiol.">
        <title>High frequency of phylogenetically diverse reductive dehalogenase-homologous genes in deep subseafloor sedimentary metagenomes.</title>
        <authorList>
            <person name="Kawai M."/>
            <person name="Futagami T."/>
            <person name="Toyoda A."/>
            <person name="Takaki Y."/>
            <person name="Nishi S."/>
            <person name="Hori S."/>
            <person name="Arai W."/>
            <person name="Tsubouchi T."/>
            <person name="Morono Y."/>
            <person name="Uchiyama I."/>
            <person name="Ito T."/>
            <person name="Fujiyama A."/>
            <person name="Inagaki F."/>
            <person name="Takami H."/>
        </authorList>
    </citation>
    <scope>NUCLEOTIDE SEQUENCE</scope>
    <source>
        <strain evidence="2">Expedition CK06-06</strain>
    </source>
</reference>
<dbReference type="Gene3D" id="3.40.50.1460">
    <property type="match status" value="1"/>
</dbReference>
<accession>X1TH52</accession>
<dbReference type="Pfam" id="PF01364">
    <property type="entry name" value="Peptidase_C25"/>
    <property type="match status" value="1"/>
</dbReference>
<dbReference type="AlphaFoldDB" id="X1TH52"/>
<feature type="domain" description="Gingipain" evidence="1">
    <location>
        <begin position="4"/>
        <end position="147"/>
    </location>
</feature>
<comment type="caution">
    <text evidence="2">The sequence shown here is derived from an EMBL/GenBank/DDBJ whole genome shotgun (WGS) entry which is preliminary data.</text>
</comment>
<dbReference type="EMBL" id="BARW01019043">
    <property type="protein sequence ID" value="GAI90691.1"/>
    <property type="molecule type" value="Genomic_DNA"/>
</dbReference>
<proteinExistence type="predicted"/>
<dbReference type="GO" id="GO:0008234">
    <property type="term" value="F:cysteine-type peptidase activity"/>
    <property type="evidence" value="ECO:0007669"/>
    <property type="project" value="InterPro"/>
</dbReference>
<sequence length="152" mass="17183">FLPMERISNYERPFILVVGGCHNSQFNVSIIPSILDRWLPLYMWTYGRVAPECWSWWITRLPRRGAIASIENTGLGYGTLGGDCTIGGLDGGISLEFFRQYGEEGHDILGEAYCQTQTYYASTFDMEEDDHVKSLQQWVLLGDPSLKIGGYS</sequence>
<protein>
    <recommendedName>
        <fullName evidence="1">Gingipain domain-containing protein</fullName>
    </recommendedName>
</protein>
<organism evidence="2">
    <name type="scientific">marine sediment metagenome</name>
    <dbReference type="NCBI Taxonomy" id="412755"/>
    <lineage>
        <taxon>unclassified sequences</taxon>
        <taxon>metagenomes</taxon>
        <taxon>ecological metagenomes</taxon>
    </lineage>
</organism>
<dbReference type="InterPro" id="IPR001769">
    <property type="entry name" value="Gingipain"/>
</dbReference>
<dbReference type="GO" id="GO:0006508">
    <property type="term" value="P:proteolysis"/>
    <property type="evidence" value="ECO:0007669"/>
    <property type="project" value="InterPro"/>
</dbReference>
<feature type="non-terminal residue" evidence="2">
    <location>
        <position position="1"/>
    </location>
</feature>
<gene>
    <name evidence="2" type="ORF">S12H4_32469</name>
</gene>
<evidence type="ECO:0000259" key="1">
    <source>
        <dbReference type="Pfam" id="PF01364"/>
    </source>
</evidence>
<name>X1TH52_9ZZZZ</name>
<evidence type="ECO:0000313" key="2">
    <source>
        <dbReference type="EMBL" id="GAI90691.1"/>
    </source>
</evidence>